<sequence>MLVFSVIALLVIGSTSVSATNYAKYNLLKDDRAAGRFVFIPTTLEQKEIILSNVKNALAVWASYDSKKAKYGSAADPFPIVEKLHENIDTVSDKDSSLDLLMHLS</sequence>
<accession>A0ABQ8EXQ7</accession>
<evidence type="ECO:0000313" key="2">
    <source>
        <dbReference type="EMBL" id="KAH6588447.1"/>
    </source>
</evidence>
<feature type="chain" id="PRO_5046499777" evidence="1">
    <location>
        <begin position="20"/>
        <end position="105"/>
    </location>
</feature>
<dbReference type="EMBL" id="JAFCIX010000505">
    <property type="protein sequence ID" value="KAH6588447.1"/>
    <property type="molecule type" value="Genomic_DNA"/>
</dbReference>
<keyword evidence="3" id="KW-1185">Reference proteome</keyword>
<organism evidence="2 3">
    <name type="scientific">Batrachochytrium salamandrivorans</name>
    <dbReference type="NCBI Taxonomy" id="1357716"/>
    <lineage>
        <taxon>Eukaryota</taxon>
        <taxon>Fungi</taxon>
        <taxon>Fungi incertae sedis</taxon>
        <taxon>Chytridiomycota</taxon>
        <taxon>Chytridiomycota incertae sedis</taxon>
        <taxon>Chytridiomycetes</taxon>
        <taxon>Rhizophydiales</taxon>
        <taxon>Rhizophydiales incertae sedis</taxon>
        <taxon>Batrachochytrium</taxon>
    </lineage>
</organism>
<evidence type="ECO:0000256" key="1">
    <source>
        <dbReference type="SAM" id="SignalP"/>
    </source>
</evidence>
<feature type="signal peptide" evidence="1">
    <location>
        <begin position="1"/>
        <end position="19"/>
    </location>
</feature>
<gene>
    <name evidence="2" type="ORF">BASA50_010728</name>
</gene>
<comment type="caution">
    <text evidence="2">The sequence shown here is derived from an EMBL/GenBank/DDBJ whole genome shotgun (WGS) entry which is preliminary data.</text>
</comment>
<dbReference type="Proteomes" id="UP001648503">
    <property type="component" value="Unassembled WGS sequence"/>
</dbReference>
<keyword evidence="1" id="KW-0732">Signal</keyword>
<protein>
    <submittedName>
        <fullName evidence="2">Uncharacterized protein</fullName>
    </submittedName>
</protein>
<proteinExistence type="predicted"/>
<reference evidence="2 3" key="1">
    <citation type="submission" date="2021-02" db="EMBL/GenBank/DDBJ databases">
        <title>Variation within the Batrachochytrium salamandrivorans European outbreak.</title>
        <authorList>
            <person name="Kelly M."/>
            <person name="Pasmans F."/>
            <person name="Shea T.P."/>
            <person name="Munoz J.F."/>
            <person name="Carranza S."/>
            <person name="Cuomo C.A."/>
            <person name="Martel A."/>
        </authorList>
    </citation>
    <scope>NUCLEOTIDE SEQUENCE [LARGE SCALE GENOMIC DNA]</scope>
    <source>
        <strain evidence="2 3">AMFP18/2</strain>
    </source>
</reference>
<name>A0ABQ8EXQ7_9FUNG</name>
<evidence type="ECO:0000313" key="3">
    <source>
        <dbReference type="Proteomes" id="UP001648503"/>
    </source>
</evidence>